<gene>
    <name evidence="1" type="ORF">PoB_004629900</name>
</gene>
<accession>A0AAV4BLI5</accession>
<reference evidence="1 2" key="1">
    <citation type="journal article" date="2021" name="Elife">
        <title>Chloroplast acquisition without the gene transfer in kleptoplastic sea slugs, Plakobranchus ocellatus.</title>
        <authorList>
            <person name="Maeda T."/>
            <person name="Takahashi S."/>
            <person name="Yoshida T."/>
            <person name="Shimamura S."/>
            <person name="Takaki Y."/>
            <person name="Nagai Y."/>
            <person name="Toyoda A."/>
            <person name="Suzuki Y."/>
            <person name="Arimoto A."/>
            <person name="Ishii H."/>
            <person name="Satoh N."/>
            <person name="Nishiyama T."/>
            <person name="Hasebe M."/>
            <person name="Maruyama T."/>
            <person name="Minagawa J."/>
            <person name="Obokata J."/>
            <person name="Shigenobu S."/>
        </authorList>
    </citation>
    <scope>NUCLEOTIDE SEQUENCE [LARGE SCALE GENOMIC DNA]</scope>
</reference>
<evidence type="ECO:0000313" key="2">
    <source>
        <dbReference type="Proteomes" id="UP000735302"/>
    </source>
</evidence>
<protein>
    <submittedName>
        <fullName evidence="1">Uncharacterized protein</fullName>
    </submittedName>
</protein>
<keyword evidence="2" id="KW-1185">Reference proteome</keyword>
<organism evidence="1 2">
    <name type="scientific">Plakobranchus ocellatus</name>
    <dbReference type="NCBI Taxonomy" id="259542"/>
    <lineage>
        <taxon>Eukaryota</taxon>
        <taxon>Metazoa</taxon>
        <taxon>Spiralia</taxon>
        <taxon>Lophotrochozoa</taxon>
        <taxon>Mollusca</taxon>
        <taxon>Gastropoda</taxon>
        <taxon>Heterobranchia</taxon>
        <taxon>Euthyneura</taxon>
        <taxon>Panpulmonata</taxon>
        <taxon>Sacoglossa</taxon>
        <taxon>Placobranchoidea</taxon>
        <taxon>Plakobranchidae</taxon>
        <taxon>Plakobranchus</taxon>
    </lineage>
</organism>
<comment type="caution">
    <text evidence="1">The sequence shown here is derived from an EMBL/GenBank/DDBJ whole genome shotgun (WGS) entry which is preliminary data.</text>
</comment>
<evidence type="ECO:0000313" key="1">
    <source>
        <dbReference type="EMBL" id="GFO19794.1"/>
    </source>
</evidence>
<name>A0AAV4BLI5_9GAST</name>
<proteinExistence type="predicted"/>
<dbReference type="AlphaFoldDB" id="A0AAV4BLI5"/>
<sequence length="85" mass="9327">MFLGQYRITTILSQDKTVLSQATFFRFRTDTALGQDCPGTCLTVYASVASDSLGQICPSAVDGSKFLPSQLKLTRDWNSHVPPIL</sequence>
<dbReference type="EMBL" id="BLXT01005114">
    <property type="protein sequence ID" value="GFO19794.1"/>
    <property type="molecule type" value="Genomic_DNA"/>
</dbReference>
<dbReference type="Proteomes" id="UP000735302">
    <property type="component" value="Unassembled WGS sequence"/>
</dbReference>